<dbReference type="InterPro" id="IPR016007">
    <property type="entry name" value="Alpha_rhamnosid"/>
</dbReference>
<evidence type="ECO:0000256" key="3">
    <source>
        <dbReference type="ARBA" id="ARBA00022801"/>
    </source>
</evidence>
<evidence type="ECO:0000259" key="5">
    <source>
        <dbReference type="Pfam" id="PF08531"/>
    </source>
</evidence>
<dbReference type="SUPFAM" id="SSF48208">
    <property type="entry name" value="Six-hairpin glycosidases"/>
    <property type="match status" value="1"/>
</dbReference>
<dbReference type="SUPFAM" id="SSF49785">
    <property type="entry name" value="Galactose-binding domain-like"/>
    <property type="match status" value="1"/>
</dbReference>
<keyword evidence="9" id="KW-1185">Reference proteome</keyword>
<dbReference type="Gene3D" id="2.60.120.260">
    <property type="entry name" value="Galactose-binding domain-like"/>
    <property type="match status" value="2"/>
</dbReference>
<comment type="catalytic activity">
    <reaction evidence="1">
        <text>Hydrolysis of terminal non-reducing alpha-L-rhamnose residues in alpha-L-rhamnosides.</text>
        <dbReference type="EC" id="3.2.1.40"/>
    </reaction>
</comment>
<proteinExistence type="predicted"/>
<dbReference type="InterPro" id="IPR013737">
    <property type="entry name" value="Bac_rhamnosid_N"/>
</dbReference>
<dbReference type="InterPro" id="IPR008902">
    <property type="entry name" value="Rhamnosid_concanavalin"/>
</dbReference>
<protein>
    <recommendedName>
        <fullName evidence="2">alpha-L-rhamnosidase</fullName>
        <ecNumber evidence="2">3.2.1.40</ecNumber>
    </recommendedName>
</protein>
<dbReference type="InterPro" id="IPR013783">
    <property type="entry name" value="Ig-like_fold"/>
</dbReference>
<feature type="domain" description="Alpha-L-rhamnosidase six-hairpin glycosidase" evidence="6">
    <location>
        <begin position="715"/>
        <end position="1070"/>
    </location>
</feature>
<accession>A0A4R5C2H7</accession>
<evidence type="ECO:0000256" key="2">
    <source>
        <dbReference type="ARBA" id="ARBA00012652"/>
    </source>
</evidence>
<evidence type="ECO:0000256" key="1">
    <source>
        <dbReference type="ARBA" id="ARBA00001445"/>
    </source>
</evidence>
<dbReference type="Pfam" id="PF05592">
    <property type="entry name" value="Bac_rhamnosid"/>
    <property type="match status" value="1"/>
</dbReference>
<dbReference type="RefSeq" id="WP_132009716.1">
    <property type="nucleotide sequence ID" value="NZ_SMFK01000022.1"/>
</dbReference>
<feature type="domain" description="Bacterial alpha-L-rhamnosidase N-terminal" evidence="5">
    <location>
        <begin position="399"/>
        <end position="554"/>
    </location>
</feature>
<dbReference type="InterPro" id="IPR008979">
    <property type="entry name" value="Galactose-bd-like_sf"/>
</dbReference>
<dbReference type="GO" id="GO:0030596">
    <property type="term" value="F:alpha-L-rhamnosidase activity"/>
    <property type="evidence" value="ECO:0007669"/>
    <property type="project" value="UniProtKB-EC"/>
</dbReference>
<dbReference type="Proteomes" id="UP000295479">
    <property type="component" value="Unassembled WGS sequence"/>
</dbReference>
<dbReference type="Gene3D" id="2.60.40.10">
    <property type="entry name" value="Immunoglobulins"/>
    <property type="match status" value="1"/>
</dbReference>
<dbReference type="Gene3D" id="2.60.420.10">
    <property type="entry name" value="Maltose phosphorylase, domain 3"/>
    <property type="match status" value="1"/>
</dbReference>
<dbReference type="InterPro" id="IPR012341">
    <property type="entry name" value="6hp_glycosidase-like_sf"/>
</dbReference>
<dbReference type="PIRSF" id="PIRSF010631">
    <property type="entry name" value="A-rhamnsds"/>
    <property type="match status" value="1"/>
</dbReference>
<reference evidence="8 9" key="1">
    <citation type="submission" date="2019-03" db="EMBL/GenBank/DDBJ databases">
        <title>Flavobacterium AR-3-4 sp. nov. isolated from arctic soil.</title>
        <authorList>
            <person name="Chaudhary D.K."/>
        </authorList>
    </citation>
    <scope>NUCLEOTIDE SEQUENCE [LARGE SCALE GENOMIC DNA]</scope>
    <source>
        <strain evidence="8 9">AR-3-4</strain>
    </source>
</reference>
<comment type="caution">
    <text evidence="8">The sequence shown here is derived from an EMBL/GenBank/DDBJ whole genome shotgun (WGS) entry which is preliminary data.</text>
</comment>
<dbReference type="Pfam" id="PF25788">
    <property type="entry name" value="Ig_Rha78A_N"/>
    <property type="match status" value="1"/>
</dbReference>
<dbReference type="InterPro" id="IPR035396">
    <property type="entry name" value="Bac_rhamnosid6H"/>
</dbReference>
<gene>
    <name evidence="8" type="ORF">E0F76_18375</name>
</gene>
<evidence type="ECO:0000259" key="7">
    <source>
        <dbReference type="Pfam" id="PF17390"/>
    </source>
</evidence>
<dbReference type="OrthoDB" id="9815108at2"/>
<keyword evidence="3" id="KW-0378">Hydrolase</keyword>
<dbReference type="EMBL" id="SMFK01000022">
    <property type="protein sequence ID" value="TDD93831.1"/>
    <property type="molecule type" value="Genomic_DNA"/>
</dbReference>
<dbReference type="InterPro" id="IPR008928">
    <property type="entry name" value="6-hairpin_glycosidase_sf"/>
</dbReference>
<organism evidence="8 9">
    <name type="scientific">Flavobacterium cellulosilyticum</name>
    <dbReference type="NCBI Taxonomy" id="2541731"/>
    <lineage>
        <taxon>Bacteria</taxon>
        <taxon>Pseudomonadati</taxon>
        <taxon>Bacteroidota</taxon>
        <taxon>Flavobacteriia</taxon>
        <taxon>Flavobacteriales</taxon>
        <taxon>Flavobacteriaceae</taxon>
        <taxon>Flavobacterium</taxon>
    </lineage>
</organism>
<dbReference type="EC" id="3.2.1.40" evidence="2"/>
<name>A0A4R5C2H7_9FLAO</name>
<evidence type="ECO:0000313" key="8">
    <source>
        <dbReference type="EMBL" id="TDD93831.1"/>
    </source>
</evidence>
<evidence type="ECO:0000259" key="4">
    <source>
        <dbReference type="Pfam" id="PF05592"/>
    </source>
</evidence>
<dbReference type="Pfam" id="PF17389">
    <property type="entry name" value="Bac_rhamnosid6H"/>
    <property type="match status" value="1"/>
</dbReference>
<dbReference type="PANTHER" id="PTHR33307:SF6">
    <property type="entry name" value="ALPHA-RHAMNOSIDASE (EUROFUNG)-RELATED"/>
    <property type="match status" value="1"/>
</dbReference>
<evidence type="ECO:0000313" key="9">
    <source>
        <dbReference type="Proteomes" id="UP000295479"/>
    </source>
</evidence>
<feature type="domain" description="Alpha-L-rhamnosidase C-terminal" evidence="7">
    <location>
        <begin position="1078"/>
        <end position="1147"/>
    </location>
</feature>
<dbReference type="Pfam" id="PF08531">
    <property type="entry name" value="Bac_rhamnosid_N"/>
    <property type="match status" value="1"/>
</dbReference>
<sequence>MKSLKLIFLLFFALPRLLFGADIQISNLKVENEVSPIGLDVFQPVFSWQMESSNKNRGCFQNAYQIIVTNNQGHVLWNTGKVKSGLSINIKYKGENYKPTSLYNWTITVWDQTGKKYSTKAWFETGLMNDKMVTNIDSDKETTAWSGAKWIGGNSNDMVLHSQYLPVFVINSTVQLDKKSQSTKLSLIYGANDQRLMDKNKNQYKLEHKKGDSYIQVELDISPLNSDGNAKLNIYRVGYHPNDIKDTPFKNFSISNTIINKVNKYDAHTISVESCLGNTKIYINGHAGENLVADINLNPLGSGGDFIAFPLVGDIGFSVPKGEKGEFSKIEIKNYRSPSNVIFSENSNSPSIFSSFKEVTIENNSYTVMGGNKGAFVLANPSRNSMPMLRTVFEVDSPKISKARLYITARGIYDVYLNGKKIGDDYFNPGLTQYNKTHLYQTFDVTPYIQKGNNVLGAILGEGWWSGGSTFAGENWNFFGDRQSLLAKLVVTYSDGSEKIMVSDPETWKYFNDGPVKYGSFFQGEVYDARKEKAIEGWSTSEYNESKWHSAVTIGTNGFVSLKGTVNLPNFKNFTDAKLVGQFGNTVKPIKELTAQSVTEVRPGVFVYDMGQNMVGVPKIRFNTIGKGKTIALRFAEVLYPNLTEYKGNEDMLMLENIRAAMSQDIYITKGGDETIMPRFTYHGYRYVEITGIEKPLQLANVQGTVLSSIHQLSSHYETSNPLVNKLWENITWSMYGNFLSIPTDCPQRNERLGWSGDISVFSRTAVHLSDVKQFLKRHMLAMRDIQREDGRFPDVAPIGVGFGETMWGSAGITVAWENYLQYGDVSLLEEHYDAMKRYMNYLIADIDPNTGVFKEKERNTWGSLGDWLSLEDSKNEKTLFWESYFIYDLEILTKVATILDKKEDQELFSEYYKQRKYFFNTTYIDKSTGKTIFRGKIIDSQTSYVLPFAFNILNKENADLALKQFVNAVTRENKTDQGVVCPPYSLLTGFIGTAWISKALSDNGYSNVAYQLLQNKSYPSWLYPINQGATTIWERLNSYTHDDGFGGNNNMNSFNHYAFGAVGAWMYNYSLGIIRDDNSPGFKQFVLQPEPDTTGKMTFAKGYYDSMYGRIESSWERKNDKYYFRFVIPANTSATLYFPALKESDVIVKDKKSGIKFLKLENNKAVFELESGEYSFETIISD</sequence>
<dbReference type="GO" id="GO:0005975">
    <property type="term" value="P:carbohydrate metabolic process"/>
    <property type="evidence" value="ECO:0007669"/>
    <property type="project" value="InterPro"/>
</dbReference>
<dbReference type="InterPro" id="IPR035398">
    <property type="entry name" value="Bac_rhamnosid_C"/>
</dbReference>
<dbReference type="AlphaFoldDB" id="A0A4R5C2H7"/>
<dbReference type="Pfam" id="PF17390">
    <property type="entry name" value="Bac_rhamnosid_C"/>
    <property type="match status" value="1"/>
</dbReference>
<dbReference type="Gene3D" id="1.50.10.10">
    <property type="match status" value="1"/>
</dbReference>
<dbReference type="PANTHER" id="PTHR33307">
    <property type="entry name" value="ALPHA-RHAMNOSIDASE (EUROFUNG)"/>
    <property type="match status" value="1"/>
</dbReference>
<evidence type="ECO:0000259" key="6">
    <source>
        <dbReference type="Pfam" id="PF17389"/>
    </source>
</evidence>
<feature type="domain" description="Alpha-L-rhamnosidase concanavalin-like" evidence="4">
    <location>
        <begin position="600"/>
        <end position="707"/>
    </location>
</feature>